<dbReference type="OrthoDB" id="9802846at2"/>
<sequence>MSLAFPFRIDARGRSAEVFGDDHIRDMIEQVLFTVPGERVNRPDFGCGLLQLTFAPNNDALSAAVQMTVQGALQQWLGELIEVEAVTVQCDDATLNVTVQYITRMDRDRQLARYAKELA</sequence>
<reference evidence="2 3" key="1">
    <citation type="submission" date="2015-07" db="EMBL/GenBank/DDBJ databases">
        <title>Draft genome sequence of the Amantichitinum ursilacus IGB-41, a new chitin-degrading bacterium.</title>
        <authorList>
            <person name="Kirstahler P."/>
            <person name="Guenther M."/>
            <person name="Grumaz C."/>
            <person name="Rupp S."/>
            <person name="Zibek S."/>
            <person name="Sohn K."/>
        </authorList>
    </citation>
    <scope>NUCLEOTIDE SEQUENCE [LARGE SCALE GENOMIC DNA]</scope>
    <source>
        <strain evidence="2 3">IGB-41</strain>
    </source>
</reference>
<dbReference type="SUPFAM" id="SSF160719">
    <property type="entry name" value="gpW/gp25-like"/>
    <property type="match status" value="1"/>
</dbReference>
<organism evidence="2 3">
    <name type="scientific">Amantichitinum ursilacus</name>
    <dbReference type="NCBI Taxonomy" id="857265"/>
    <lineage>
        <taxon>Bacteria</taxon>
        <taxon>Pseudomonadati</taxon>
        <taxon>Pseudomonadota</taxon>
        <taxon>Betaproteobacteria</taxon>
        <taxon>Neisseriales</taxon>
        <taxon>Chitinibacteraceae</taxon>
        <taxon>Amantichitinum</taxon>
    </lineage>
</organism>
<proteinExistence type="predicted"/>
<dbReference type="InterPro" id="IPR007048">
    <property type="entry name" value="IraD/Gp25-like"/>
</dbReference>
<dbReference type="Pfam" id="PF04965">
    <property type="entry name" value="GPW_gp25"/>
    <property type="match status" value="1"/>
</dbReference>
<dbReference type="AlphaFoldDB" id="A0A0N0XKK8"/>
<dbReference type="STRING" id="857265.WG78_11555"/>
<gene>
    <name evidence="2" type="ORF">WG78_11555</name>
</gene>
<name>A0A0N0XKK8_9NEIS</name>
<keyword evidence="3" id="KW-1185">Reference proteome</keyword>
<dbReference type="Gene3D" id="3.10.450.40">
    <property type="match status" value="1"/>
</dbReference>
<dbReference type="RefSeq" id="WP_053937972.1">
    <property type="nucleotide sequence ID" value="NZ_LAQT01000009.1"/>
</dbReference>
<dbReference type="EMBL" id="LAQT01000009">
    <property type="protein sequence ID" value="KPC52478.1"/>
    <property type="molecule type" value="Genomic_DNA"/>
</dbReference>
<protein>
    <submittedName>
        <fullName evidence="2">Gene 25-like lysozyme</fullName>
    </submittedName>
</protein>
<feature type="domain" description="IraD/Gp25-like" evidence="1">
    <location>
        <begin position="21"/>
        <end position="106"/>
    </location>
</feature>
<comment type="caution">
    <text evidence="2">The sequence shown here is derived from an EMBL/GenBank/DDBJ whole genome shotgun (WGS) entry which is preliminary data.</text>
</comment>
<dbReference type="Proteomes" id="UP000037939">
    <property type="component" value="Unassembled WGS sequence"/>
</dbReference>
<accession>A0A0N0XKK8</accession>
<dbReference type="PATRIC" id="fig|857265.3.peg.2374"/>
<evidence type="ECO:0000313" key="3">
    <source>
        <dbReference type="Proteomes" id="UP000037939"/>
    </source>
</evidence>
<evidence type="ECO:0000259" key="1">
    <source>
        <dbReference type="Pfam" id="PF04965"/>
    </source>
</evidence>
<evidence type="ECO:0000313" key="2">
    <source>
        <dbReference type="EMBL" id="KPC52478.1"/>
    </source>
</evidence>